<protein>
    <submittedName>
        <fullName evidence="2">Uncharacterized protein</fullName>
    </submittedName>
</protein>
<reference evidence="2" key="1">
    <citation type="submission" date="2023-03" db="EMBL/GenBank/DDBJ databases">
        <title>Massive genome expansion in bonnet fungi (Mycena s.s.) driven by repeated elements and novel gene families across ecological guilds.</title>
        <authorList>
            <consortium name="Lawrence Berkeley National Laboratory"/>
            <person name="Harder C.B."/>
            <person name="Miyauchi S."/>
            <person name="Viragh M."/>
            <person name="Kuo A."/>
            <person name="Thoen E."/>
            <person name="Andreopoulos B."/>
            <person name="Lu D."/>
            <person name="Skrede I."/>
            <person name="Drula E."/>
            <person name="Henrissat B."/>
            <person name="Morin E."/>
            <person name="Kohler A."/>
            <person name="Barry K."/>
            <person name="LaButti K."/>
            <person name="Morin E."/>
            <person name="Salamov A."/>
            <person name="Lipzen A."/>
            <person name="Mereny Z."/>
            <person name="Hegedus B."/>
            <person name="Baldrian P."/>
            <person name="Stursova M."/>
            <person name="Weitz H."/>
            <person name="Taylor A."/>
            <person name="Grigoriev I.V."/>
            <person name="Nagy L.G."/>
            <person name="Martin F."/>
            <person name="Kauserud H."/>
        </authorList>
    </citation>
    <scope>NUCLEOTIDE SEQUENCE</scope>
    <source>
        <strain evidence="2">9144</strain>
    </source>
</reference>
<feature type="compositionally biased region" description="Basic and acidic residues" evidence="1">
    <location>
        <begin position="750"/>
        <end position="760"/>
    </location>
</feature>
<comment type="caution">
    <text evidence="2">The sequence shown here is derived from an EMBL/GenBank/DDBJ whole genome shotgun (WGS) entry which is preliminary data.</text>
</comment>
<evidence type="ECO:0000313" key="2">
    <source>
        <dbReference type="EMBL" id="KAJ7189733.1"/>
    </source>
</evidence>
<name>A0AAD6UKQ1_9AGAR</name>
<organism evidence="2 3">
    <name type="scientific">Mycena pura</name>
    <dbReference type="NCBI Taxonomy" id="153505"/>
    <lineage>
        <taxon>Eukaryota</taxon>
        <taxon>Fungi</taxon>
        <taxon>Dikarya</taxon>
        <taxon>Basidiomycota</taxon>
        <taxon>Agaricomycotina</taxon>
        <taxon>Agaricomycetes</taxon>
        <taxon>Agaricomycetidae</taxon>
        <taxon>Agaricales</taxon>
        <taxon>Marasmiineae</taxon>
        <taxon>Mycenaceae</taxon>
        <taxon>Mycena</taxon>
    </lineage>
</organism>
<proteinExistence type="predicted"/>
<feature type="compositionally biased region" description="Basic residues" evidence="1">
    <location>
        <begin position="734"/>
        <end position="749"/>
    </location>
</feature>
<evidence type="ECO:0000256" key="1">
    <source>
        <dbReference type="SAM" id="MobiDB-lite"/>
    </source>
</evidence>
<sequence>MCRPPRDASSARPPRSWALAARCTGPGGALSTARALISGVLVAPWPRCPACSCALSPERVRALSGARAIRRARGPPGRAVRFPRTAHSTAHPDRAWARRLPRSWVPLDTQSVGALSVSRRRLRALPAARACARRPRACVSALAAALVRAVARASPRTAQPDRAWALAAPCPPRSCALSPALPHAPPTPPRNLTVRGPAARRLLRAPSAARVAHSWLPVHRAHALSPHDASPAAGVRALSAAGMRALSASGLGFLSPALVRVLSAAGHPAGRARGRTVVTTLSAAGVGSLSTALCARCPRGRALAPLSPRDASPAACPRVRRRPMLNYLSGRAARVHVRLPPGGRARLVACVRESVRAGAGCVRAAGCVRVPGAWTRWPPREASLSGVGSLPVRRVTRAPPLCVRRRPLLHYPVGPCRQCAGAALASVADTGWLRACGGCRDVHASMRAGAGYGRAEEVRARAHARGGTAGASVPAQLRASGCRGAARACVGVQTRGCTGLYPVGVAVGVGVGSFVNQGGQELAHTHYDCALSTRTYQVEVGYPYAQAQRLALPSIYSPPRPDLLGPARAHIHVGRLYALLQLPAVLRRTRACVSRGACAHTPCTCQCPGLPHPPPPLQPERRCMHTHAERIHARACLATHPLPVPHTRACALALHAPDPTRPAPVPPWCTCVPARTLVPPDTKCAALARTFAPPDRACALSAPHLPAVHEPDPPPAMQAFAVPALALAAPTTPRTRRLRRRSARTRRTRPRAERDGDPRPRRTRCAPSRPGVRSLRPTCPCPYAYAPRACACAPCTPRASPAPALHPCALPLRPACPRCTRRCPRARTAPRASPAPVPRPCALPARAERAERAVPPSVPAYRAVRAVPARADRSRPVSAPPLLAVPSRVRVRMPGAYPRVPAGPDPVRLPRAALACAAPACAAPGLHAPAAVPRPAPLRAAAPAHCRRAGTSRRRTGRTRISLARPPLLAYNEVVKLIHLDARRVRAEAQLQRRDVDRVNKVLCGEVAGEEELWLLETQLSAMHEKLHVLDAPRRAHNAIAIPVCAAGGGRRRLWRVCGP</sequence>
<dbReference type="EMBL" id="JARJCW010000168">
    <property type="protein sequence ID" value="KAJ7189733.1"/>
    <property type="molecule type" value="Genomic_DNA"/>
</dbReference>
<feature type="region of interest" description="Disordered" evidence="1">
    <location>
        <begin position="728"/>
        <end position="773"/>
    </location>
</feature>
<keyword evidence="3" id="KW-1185">Reference proteome</keyword>
<accession>A0AAD6UKQ1</accession>
<dbReference type="AlphaFoldDB" id="A0AAD6UKQ1"/>
<evidence type="ECO:0000313" key="3">
    <source>
        <dbReference type="Proteomes" id="UP001219525"/>
    </source>
</evidence>
<dbReference type="Proteomes" id="UP001219525">
    <property type="component" value="Unassembled WGS sequence"/>
</dbReference>
<gene>
    <name evidence="2" type="ORF">GGX14DRAFT_580478</name>
</gene>